<feature type="region of interest" description="Disordered" evidence="1">
    <location>
        <begin position="94"/>
        <end position="148"/>
    </location>
</feature>
<accession>A0AAN6IAA0</accession>
<evidence type="ECO:0000313" key="2">
    <source>
        <dbReference type="EMBL" id="KAI1608484.1"/>
    </source>
</evidence>
<evidence type="ECO:0000256" key="1">
    <source>
        <dbReference type="SAM" id="MobiDB-lite"/>
    </source>
</evidence>
<feature type="compositionally biased region" description="Polar residues" evidence="1">
    <location>
        <begin position="120"/>
        <end position="148"/>
    </location>
</feature>
<dbReference type="Proteomes" id="UP001203852">
    <property type="component" value="Unassembled WGS sequence"/>
</dbReference>
<reference evidence="2" key="1">
    <citation type="journal article" date="2022" name="bioRxiv">
        <title>Deciphering the potential niche of two novel black yeast fungi from a biological soil crust based on their genomes, phenotypes, and melanin regulation.</title>
        <authorList>
            <consortium name="DOE Joint Genome Institute"/>
            <person name="Carr E.C."/>
            <person name="Barton Q."/>
            <person name="Grambo S."/>
            <person name="Sullivan M."/>
            <person name="Renfro C.M."/>
            <person name="Kuo A."/>
            <person name="Pangilinan J."/>
            <person name="Lipzen A."/>
            <person name="Keymanesh K."/>
            <person name="Savage E."/>
            <person name="Barry K."/>
            <person name="Grigoriev I.V."/>
            <person name="Riekhof W.R."/>
            <person name="Harris S.S."/>
        </authorList>
    </citation>
    <scope>NUCLEOTIDE SEQUENCE</scope>
    <source>
        <strain evidence="2">JF 03-4F</strain>
    </source>
</reference>
<gene>
    <name evidence="2" type="ORF">EDD36DRAFT_423379</name>
</gene>
<evidence type="ECO:0000313" key="3">
    <source>
        <dbReference type="Proteomes" id="UP001203852"/>
    </source>
</evidence>
<keyword evidence="3" id="KW-1185">Reference proteome</keyword>
<dbReference type="AlphaFoldDB" id="A0AAN6IAA0"/>
<feature type="compositionally biased region" description="Low complexity" evidence="1">
    <location>
        <begin position="42"/>
        <end position="57"/>
    </location>
</feature>
<protein>
    <submittedName>
        <fullName evidence="2">Uncharacterized protein</fullName>
    </submittedName>
</protein>
<comment type="caution">
    <text evidence="2">The sequence shown here is derived from an EMBL/GenBank/DDBJ whole genome shotgun (WGS) entry which is preliminary data.</text>
</comment>
<name>A0AAN6IAA0_9EURO</name>
<organism evidence="2 3">
    <name type="scientific">Exophiala viscosa</name>
    <dbReference type="NCBI Taxonomy" id="2486360"/>
    <lineage>
        <taxon>Eukaryota</taxon>
        <taxon>Fungi</taxon>
        <taxon>Dikarya</taxon>
        <taxon>Ascomycota</taxon>
        <taxon>Pezizomycotina</taxon>
        <taxon>Eurotiomycetes</taxon>
        <taxon>Chaetothyriomycetidae</taxon>
        <taxon>Chaetothyriales</taxon>
        <taxon>Herpotrichiellaceae</taxon>
        <taxon>Exophiala</taxon>
    </lineage>
</organism>
<feature type="compositionally biased region" description="Polar residues" evidence="1">
    <location>
        <begin position="94"/>
        <end position="112"/>
    </location>
</feature>
<dbReference type="EMBL" id="MU404363">
    <property type="protein sequence ID" value="KAI1608484.1"/>
    <property type="molecule type" value="Genomic_DNA"/>
</dbReference>
<proteinExistence type="predicted"/>
<sequence>MATVRCYMEQTLTGRRPALSDKLLRRCLVRDMNSSSPIVHPEAQQQHSNSQEQQPSERALNAIQYQEELFIIGHFHQEQSILSSIALQTTPASTTITMNRDSTPYSRHSTPNPRTPRSILRNSPRNPNTSRASTPYTRHSTPGSSRQPYQQYQYGTPSIIVPQVSFEATLNNVIQIESIIREVGTERGRNLHTISNHTGLTMSCLKSRMATYNARVMEIATLTIQRGISSVPRQVQLSPEQAKAVVHSAIALSLCGMPLAQALEQAERNEYQQARQWEDYQRRLRRYASL</sequence>
<feature type="region of interest" description="Disordered" evidence="1">
    <location>
        <begin position="38"/>
        <end position="57"/>
    </location>
</feature>